<organism evidence="2 4">
    <name type="scientific">Capnocytophaga gingivalis</name>
    <dbReference type="NCBI Taxonomy" id="1017"/>
    <lineage>
        <taxon>Bacteria</taxon>
        <taxon>Pseudomonadati</taxon>
        <taxon>Bacteroidota</taxon>
        <taxon>Flavobacteriia</taxon>
        <taxon>Flavobacteriales</taxon>
        <taxon>Flavobacteriaceae</taxon>
        <taxon>Capnocytophaga</taxon>
    </lineage>
</organism>
<dbReference type="InterPro" id="IPR050229">
    <property type="entry name" value="GlpE_sulfurtransferase"/>
</dbReference>
<name>A0A250FQL9_9FLAO</name>
<dbReference type="PROSITE" id="PS50206">
    <property type="entry name" value="RHODANESE_3"/>
    <property type="match status" value="1"/>
</dbReference>
<accession>A0A250FQL9</accession>
<reference evidence="3 5" key="3">
    <citation type="submission" date="2023-12" db="EMBL/GenBank/DDBJ databases">
        <title>Genomic sequences of Capnocytophaga and Parvimonas strains.</title>
        <authorList>
            <person name="Watt R.M."/>
            <person name="Wang M."/>
            <person name="Yang T."/>
            <person name="Tong W.M."/>
        </authorList>
    </citation>
    <scope>NUCLEOTIDE SEQUENCE [LARGE SCALE GENOMIC DNA]</scope>
    <source>
        <strain evidence="3 5">CCUG 13156</strain>
    </source>
</reference>
<keyword evidence="5" id="KW-1185">Reference proteome</keyword>
<dbReference type="AlphaFoldDB" id="A0A250FQL9"/>
<dbReference type="CDD" id="cd00158">
    <property type="entry name" value="RHOD"/>
    <property type="match status" value="1"/>
</dbReference>
<dbReference type="Proteomes" id="UP001324270">
    <property type="component" value="Unassembled WGS sequence"/>
</dbReference>
<dbReference type="InterPro" id="IPR036873">
    <property type="entry name" value="Rhodanese-like_dom_sf"/>
</dbReference>
<dbReference type="PANTHER" id="PTHR43031:SF16">
    <property type="entry name" value="OXIDOREDUCTASE"/>
    <property type="match status" value="1"/>
</dbReference>
<dbReference type="PANTHER" id="PTHR43031">
    <property type="entry name" value="FAD-DEPENDENT OXIDOREDUCTASE"/>
    <property type="match status" value="1"/>
</dbReference>
<reference evidence="4" key="2">
    <citation type="submission" date="2017-06" db="EMBL/GenBank/DDBJ databases">
        <title>Capnocytophaga spp. assemblies.</title>
        <authorList>
            <person name="Gulvik C.A."/>
        </authorList>
    </citation>
    <scope>NUCLEOTIDE SEQUENCE [LARGE SCALE GENOMIC DNA]</scope>
    <source>
        <strain evidence="4">H1496</strain>
    </source>
</reference>
<dbReference type="SUPFAM" id="SSF52821">
    <property type="entry name" value="Rhodanese/Cell cycle control phosphatase"/>
    <property type="match status" value="1"/>
</dbReference>
<dbReference type="SMART" id="SM00450">
    <property type="entry name" value="RHOD"/>
    <property type="match status" value="1"/>
</dbReference>
<proteinExistence type="predicted"/>
<dbReference type="Proteomes" id="UP000217250">
    <property type="component" value="Chromosome"/>
</dbReference>
<dbReference type="EMBL" id="JAYKBV010000015">
    <property type="protein sequence ID" value="MEB3041110.1"/>
    <property type="molecule type" value="Genomic_DNA"/>
</dbReference>
<gene>
    <name evidence="2" type="ORF">CGC50_03785</name>
    <name evidence="3" type="ORF">VJJ49_10480</name>
</gene>
<dbReference type="Pfam" id="PF00581">
    <property type="entry name" value="Rhodanese"/>
    <property type="match status" value="1"/>
</dbReference>
<keyword evidence="2" id="KW-0808">Transferase</keyword>
<dbReference type="GeneID" id="84807682"/>
<dbReference type="RefSeq" id="WP_095909747.1">
    <property type="nucleotide sequence ID" value="NZ_CAURQL010000001.1"/>
</dbReference>
<evidence type="ECO:0000313" key="2">
    <source>
        <dbReference type="EMBL" id="ATA86358.1"/>
    </source>
</evidence>
<evidence type="ECO:0000313" key="4">
    <source>
        <dbReference type="Proteomes" id="UP000217250"/>
    </source>
</evidence>
<evidence type="ECO:0000313" key="5">
    <source>
        <dbReference type="Proteomes" id="UP001324270"/>
    </source>
</evidence>
<dbReference type="EMBL" id="CP022386">
    <property type="protein sequence ID" value="ATA86358.1"/>
    <property type="molecule type" value="Genomic_DNA"/>
</dbReference>
<dbReference type="Gene3D" id="3.40.250.10">
    <property type="entry name" value="Rhodanese-like domain"/>
    <property type="match status" value="1"/>
</dbReference>
<dbReference type="OrthoDB" id="9808735at2"/>
<protein>
    <submittedName>
        <fullName evidence="3">Rhodanese-like domain-containing protein</fullName>
    </submittedName>
    <submittedName>
        <fullName evidence="2">Sulfurtransferase</fullName>
    </submittedName>
</protein>
<evidence type="ECO:0000313" key="3">
    <source>
        <dbReference type="EMBL" id="MEB3041110.1"/>
    </source>
</evidence>
<dbReference type="GO" id="GO:0016740">
    <property type="term" value="F:transferase activity"/>
    <property type="evidence" value="ECO:0007669"/>
    <property type="project" value="UniProtKB-KW"/>
</dbReference>
<reference evidence="2" key="1">
    <citation type="journal article" date="2017" name="Genome Announc.">
        <title>Twelve Complete Reference Genomes of Clinical Isolates in the Capnocytophaga Genus.</title>
        <authorList>
            <person name="Villarma A."/>
            <person name="Gulvik C.A."/>
            <person name="Rowe L.A."/>
            <person name="Sheth M."/>
            <person name="Juieng P."/>
            <person name="Nicholson A.C."/>
            <person name="Loparev V.N."/>
            <person name="McQuiston J.R."/>
        </authorList>
    </citation>
    <scope>NUCLEOTIDE SEQUENCE</scope>
    <source>
        <strain evidence="2">H1496</strain>
    </source>
</reference>
<feature type="domain" description="Rhodanese" evidence="1">
    <location>
        <begin position="16"/>
        <end position="105"/>
    </location>
</feature>
<evidence type="ECO:0000259" key="1">
    <source>
        <dbReference type="PROSITE" id="PS50206"/>
    </source>
</evidence>
<dbReference type="KEGG" id="cgh:CGC50_03785"/>
<dbReference type="InterPro" id="IPR001763">
    <property type="entry name" value="Rhodanese-like_dom"/>
</dbReference>
<sequence length="105" mass="11809">MTEIQHVTPKEAWELTQQGTLLVDVRETDEVSQKRYDTSRYLHLALSTLPENFSQIPTNEKVIIGCRSGVRSQKAIDFLLSQGYTHLANLEGGILAWEEAGLPII</sequence>